<keyword evidence="7 9" id="KW-0413">Isomerase</keyword>
<dbReference type="SMART" id="SM01005">
    <property type="entry name" value="Ala_racemase_C"/>
    <property type="match status" value="1"/>
</dbReference>
<dbReference type="SUPFAM" id="SSF51419">
    <property type="entry name" value="PLP-binding barrel"/>
    <property type="match status" value="1"/>
</dbReference>
<evidence type="ECO:0000256" key="1">
    <source>
        <dbReference type="ARBA" id="ARBA00000316"/>
    </source>
</evidence>
<evidence type="ECO:0000259" key="10">
    <source>
        <dbReference type="SMART" id="SM01005"/>
    </source>
</evidence>
<dbReference type="Pfam" id="PF00842">
    <property type="entry name" value="Ala_racemase_C"/>
    <property type="match status" value="1"/>
</dbReference>
<evidence type="ECO:0000256" key="2">
    <source>
        <dbReference type="ARBA" id="ARBA00001933"/>
    </source>
</evidence>
<evidence type="ECO:0000313" key="12">
    <source>
        <dbReference type="Proteomes" id="UP001169719"/>
    </source>
</evidence>
<dbReference type="PANTHER" id="PTHR30511">
    <property type="entry name" value="ALANINE RACEMASE"/>
    <property type="match status" value="1"/>
</dbReference>
<accession>A0ABT7XWG3</accession>
<sequence length="377" mass="40968">MQALRLMMSNTMSTSSSYMKAAIACIDLSALKHNLQQVRLQAPNSKVLAVVKANGYGHGLRHIAQHAQGADAFGVARIQEALQLRACGIVKPILLLEGFYSAMDLPVLVTNNIQTVVHCEEQLEALEQAQLETPVVVWLKIDSGMHRLGVRPEQYDDFVQRLHACANVAKPLRYMSHFASADEPKKPVTQAQIDLFDSLTHGCQGERSLAASAGVLAWPGSHNDWVRPGIIMYGVSPFSDNTAQMLGYKPVMTLKSHLIAVRDVKAGESVGYGGTWTSARDTKVGVIAIGYGDGYPRIAPNGTPVLVNGRRVPIAGRVSMDMLTVDLGPEAADKVGDEAILWGEGLPVEEVAQHIETIAYELVTKLTSRVDMEYISE</sequence>
<dbReference type="RefSeq" id="WP_289960418.1">
    <property type="nucleotide sequence ID" value="NZ_JAUEOZ010000001.1"/>
</dbReference>
<comment type="similarity">
    <text evidence="4 9">Belongs to the alanine racemase family.</text>
</comment>
<feature type="domain" description="Alanine racemase C-terminal" evidence="10">
    <location>
        <begin position="251"/>
        <end position="375"/>
    </location>
</feature>
<comment type="caution">
    <text evidence="11">The sequence shown here is derived from an EMBL/GenBank/DDBJ whole genome shotgun (WGS) entry which is preliminary data.</text>
</comment>
<dbReference type="CDD" id="cd06827">
    <property type="entry name" value="PLPDE_III_AR_proteobact"/>
    <property type="match status" value="1"/>
</dbReference>
<feature type="modified residue" description="N6-(pyridoxal phosphate)lysine" evidence="9">
    <location>
        <position position="52"/>
    </location>
</feature>
<evidence type="ECO:0000256" key="9">
    <source>
        <dbReference type="HAMAP-Rule" id="MF_01201"/>
    </source>
</evidence>
<gene>
    <name evidence="11" type="primary">alr</name>
    <name evidence="11" type="ORF">QWJ08_01640</name>
</gene>
<dbReference type="NCBIfam" id="TIGR00492">
    <property type="entry name" value="alr"/>
    <property type="match status" value="1"/>
</dbReference>
<dbReference type="SUPFAM" id="SSF50621">
    <property type="entry name" value="Alanine racemase C-terminal domain-like"/>
    <property type="match status" value="1"/>
</dbReference>
<dbReference type="PANTHER" id="PTHR30511:SF4">
    <property type="entry name" value="ALANINE RACEMASE, BIOSYNTHETIC"/>
    <property type="match status" value="1"/>
</dbReference>
<dbReference type="Gene3D" id="2.40.37.10">
    <property type="entry name" value="Lyase, Ornithine Decarboxylase, Chain A, domain 1"/>
    <property type="match status" value="1"/>
</dbReference>
<dbReference type="InterPro" id="IPR029066">
    <property type="entry name" value="PLP-binding_barrel"/>
</dbReference>
<dbReference type="InterPro" id="IPR000821">
    <property type="entry name" value="Ala_racemase"/>
</dbReference>
<keyword evidence="6 9" id="KW-0663">Pyridoxal phosphate</keyword>
<comment type="pathway">
    <text evidence="8 9">Amino-acid biosynthesis; D-alanine biosynthesis; D-alanine from L-alanine: step 1/1.</text>
</comment>
<dbReference type="EC" id="5.1.1.1" evidence="5 9"/>
<dbReference type="InterPro" id="IPR001608">
    <property type="entry name" value="Ala_racemase_N"/>
</dbReference>
<evidence type="ECO:0000256" key="7">
    <source>
        <dbReference type="ARBA" id="ARBA00023235"/>
    </source>
</evidence>
<evidence type="ECO:0000256" key="6">
    <source>
        <dbReference type="ARBA" id="ARBA00022898"/>
    </source>
</evidence>
<dbReference type="Gene3D" id="3.20.20.10">
    <property type="entry name" value="Alanine racemase"/>
    <property type="match status" value="1"/>
</dbReference>
<feature type="active site" description="Proton acceptor; specific for D-alanine" evidence="9">
    <location>
        <position position="52"/>
    </location>
</feature>
<comment type="catalytic activity">
    <reaction evidence="1 9">
        <text>L-alanine = D-alanine</text>
        <dbReference type="Rhea" id="RHEA:20249"/>
        <dbReference type="ChEBI" id="CHEBI:57416"/>
        <dbReference type="ChEBI" id="CHEBI:57972"/>
        <dbReference type="EC" id="5.1.1.1"/>
    </reaction>
</comment>
<organism evidence="11 12">
    <name type="scientific">Vibrio agarivorans</name>
    <dbReference type="NCBI Taxonomy" id="153622"/>
    <lineage>
        <taxon>Bacteria</taxon>
        <taxon>Pseudomonadati</taxon>
        <taxon>Pseudomonadota</taxon>
        <taxon>Gammaproteobacteria</taxon>
        <taxon>Vibrionales</taxon>
        <taxon>Vibrionaceae</taxon>
        <taxon>Vibrio</taxon>
    </lineage>
</organism>
<dbReference type="InterPro" id="IPR009006">
    <property type="entry name" value="Ala_racemase/Decarboxylase_C"/>
</dbReference>
<protein>
    <recommendedName>
        <fullName evidence="5 9">Alanine racemase</fullName>
        <ecNumber evidence="5 9">5.1.1.1</ecNumber>
    </recommendedName>
</protein>
<dbReference type="Proteomes" id="UP001169719">
    <property type="component" value="Unassembled WGS sequence"/>
</dbReference>
<comment type="pathway">
    <text evidence="3">Cell wall biogenesis; peptidoglycan biosynthesis.</text>
</comment>
<feature type="active site" description="Proton acceptor; specific for L-alanine" evidence="9">
    <location>
        <position position="272"/>
    </location>
</feature>
<feature type="binding site" evidence="9">
    <location>
        <position position="320"/>
    </location>
    <ligand>
        <name>substrate</name>
    </ligand>
</feature>
<evidence type="ECO:0000256" key="3">
    <source>
        <dbReference type="ARBA" id="ARBA00004752"/>
    </source>
</evidence>
<dbReference type="Pfam" id="PF01168">
    <property type="entry name" value="Ala_racemase_N"/>
    <property type="match status" value="1"/>
</dbReference>
<reference evidence="11" key="1">
    <citation type="submission" date="2024-05" db="EMBL/GenBank/DDBJ databases">
        <title>Genome Sequences of Four Agar- Degrading Marine Bacteria.</title>
        <authorList>
            <person name="Phillips E.K."/>
            <person name="Shaffer J.C."/>
            <person name="Henson M.W."/>
            <person name="Temperton B."/>
            <person name="Thrash C.J."/>
            <person name="Martin M.O."/>
        </authorList>
    </citation>
    <scope>NUCLEOTIDE SEQUENCE</scope>
    <source>
        <strain evidence="11">EKP203</strain>
    </source>
</reference>
<feature type="binding site" evidence="9">
    <location>
        <position position="147"/>
    </location>
    <ligand>
        <name>substrate</name>
    </ligand>
</feature>
<dbReference type="EMBL" id="JAUEOZ010000001">
    <property type="protein sequence ID" value="MDN2480114.1"/>
    <property type="molecule type" value="Genomic_DNA"/>
</dbReference>
<evidence type="ECO:0000256" key="8">
    <source>
        <dbReference type="ARBA" id="ARBA00037912"/>
    </source>
</evidence>
<dbReference type="InterPro" id="IPR011079">
    <property type="entry name" value="Ala_racemase_C"/>
</dbReference>
<keyword evidence="12" id="KW-1185">Reference proteome</keyword>
<comment type="function">
    <text evidence="9">Catalyzes the interconversion of L-alanine and D-alanine. May also act on other amino acids.</text>
</comment>
<evidence type="ECO:0000313" key="11">
    <source>
        <dbReference type="EMBL" id="MDN2480114.1"/>
    </source>
</evidence>
<dbReference type="PROSITE" id="PS00395">
    <property type="entry name" value="ALANINE_RACEMASE"/>
    <property type="match status" value="1"/>
</dbReference>
<comment type="cofactor">
    <cofactor evidence="2 9">
        <name>pyridoxal 5'-phosphate</name>
        <dbReference type="ChEBI" id="CHEBI:597326"/>
    </cofactor>
</comment>
<dbReference type="HAMAP" id="MF_01201">
    <property type="entry name" value="Ala_racemase"/>
    <property type="match status" value="1"/>
</dbReference>
<name>A0ABT7XWG3_9VIBR</name>
<dbReference type="GO" id="GO:0008784">
    <property type="term" value="F:alanine racemase activity"/>
    <property type="evidence" value="ECO:0007669"/>
    <property type="project" value="UniProtKB-EC"/>
</dbReference>
<proteinExistence type="inferred from homology"/>
<dbReference type="InterPro" id="IPR020622">
    <property type="entry name" value="Ala_racemase_pyridoxalP-BS"/>
</dbReference>
<evidence type="ECO:0000256" key="4">
    <source>
        <dbReference type="ARBA" id="ARBA00007880"/>
    </source>
</evidence>
<evidence type="ECO:0000256" key="5">
    <source>
        <dbReference type="ARBA" id="ARBA00013089"/>
    </source>
</evidence>
<dbReference type="PRINTS" id="PR00992">
    <property type="entry name" value="ALARACEMASE"/>
</dbReference>